<accession>A0A4Y7JWN8</accession>
<evidence type="ECO:0000313" key="2">
    <source>
        <dbReference type="Proteomes" id="UP000316621"/>
    </source>
</evidence>
<dbReference type="EMBL" id="CM010720">
    <property type="protein sequence ID" value="RZC65107.1"/>
    <property type="molecule type" value="Genomic_DNA"/>
</dbReference>
<gene>
    <name evidence="1" type="ORF">C5167_008804</name>
</gene>
<dbReference type="AlphaFoldDB" id="A0A4Y7JWN8"/>
<proteinExistence type="predicted"/>
<protein>
    <submittedName>
        <fullName evidence="1">Uncharacterized protein</fullName>
    </submittedName>
</protein>
<keyword evidence="2" id="KW-1185">Reference proteome</keyword>
<organism evidence="1 2">
    <name type="scientific">Papaver somniferum</name>
    <name type="common">Opium poppy</name>
    <dbReference type="NCBI Taxonomy" id="3469"/>
    <lineage>
        <taxon>Eukaryota</taxon>
        <taxon>Viridiplantae</taxon>
        <taxon>Streptophyta</taxon>
        <taxon>Embryophyta</taxon>
        <taxon>Tracheophyta</taxon>
        <taxon>Spermatophyta</taxon>
        <taxon>Magnoliopsida</taxon>
        <taxon>Ranunculales</taxon>
        <taxon>Papaveraceae</taxon>
        <taxon>Papaveroideae</taxon>
        <taxon>Papaver</taxon>
    </lineage>
</organism>
<sequence>MNKWVRVKKGNCRSELQLKEMELVVISGGGLHSDWSLSVVLKRRRIDKMGMVVCQQEVELVFEGLAVSRLQGSEAAEWSVWRTWKMMNLLLRSSNGCA</sequence>
<reference evidence="1 2" key="1">
    <citation type="journal article" date="2018" name="Science">
        <title>The opium poppy genome and morphinan production.</title>
        <authorList>
            <person name="Guo L."/>
            <person name="Winzer T."/>
            <person name="Yang X."/>
            <person name="Li Y."/>
            <person name="Ning Z."/>
            <person name="He Z."/>
            <person name="Teodor R."/>
            <person name="Lu Y."/>
            <person name="Bowser T.A."/>
            <person name="Graham I.A."/>
            <person name="Ye K."/>
        </authorList>
    </citation>
    <scope>NUCLEOTIDE SEQUENCE [LARGE SCALE GENOMIC DNA]</scope>
    <source>
        <strain evidence="2">cv. HN1</strain>
        <tissue evidence="1">Leaves</tissue>
    </source>
</reference>
<dbReference type="Proteomes" id="UP000316621">
    <property type="component" value="Chromosome 6"/>
</dbReference>
<dbReference type="Gramene" id="RZC65107">
    <property type="protein sequence ID" value="RZC65107"/>
    <property type="gene ID" value="C5167_008804"/>
</dbReference>
<name>A0A4Y7JWN8_PAPSO</name>
<evidence type="ECO:0000313" key="1">
    <source>
        <dbReference type="EMBL" id="RZC65107.1"/>
    </source>
</evidence>